<evidence type="ECO:0000313" key="1">
    <source>
        <dbReference type="EMBL" id="MDQ1183603.1"/>
    </source>
</evidence>
<proteinExistence type="predicted"/>
<sequence length="109" mass="12513">MPKQDHFVRFDEWWNNLGEQSRAALDERTARMAFVAGCRVTTKTAPKQIPDRRGKQYRFQCGRWKVTVVAKTAPEAKEKAIEVLDRRAEKSMISAPVGGWYLLPIGAHR</sequence>
<accession>A0ABU0UFE6</accession>
<evidence type="ECO:0000313" key="2">
    <source>
        <dbReference type="Proteomes" id="UP001224781"/>
    </source>
</evidence>
<comment type="caution">
    <text evidence="1">The sequence shown here is derived from an EMBL/GenBank/DDBJ whole genome shotgun (WGS) entry which is preliminary data.</text>
</comment>
<organism evidence="1 2">
    <name type="scientific">Agrobacterium larrymoorei</name>
    <dbReference type="NCBI Taxonomy" id="160699"/>
    <lineage>
        <taxon>Bacteria</taxon>
        <taxon>Pseudomonadati</taxon>
        <taxon>Pseudomonadota</taxon>
        <taxon>Alphaproteobacteria</taxon>
        <taxon>Hyphomicrobiales</taxon>
        <taxon>Rhizobiaceae</taxon>
        <taxon>Rhizobium/Agrobacterium group</taxon>
        <taxon>Agrobacterium</taxon>
    </lineage>
</organism>
<name>A0ABU0UFE6_9HYPH</name>
<dbReference type="Proteomes" id="UP001224781">
    <property type="component" value="Unassembled WGS sequence"/>
</dbReference>
<gene>
    <name evidence="1" type="ORF">QE408_000725</name>
</gene>
<dbReference type="EMBL" id="JAUTBL010000001">
    <property type="protein sequence ID" value="MDQ1183603.1"/>
    <property type="molecule type" value="Genomic_DNA"/>
</dbReference>
<dbReference type="RefSeq" id="WP_306928608.1">
    <property type="nucleotide sequence ID" value="NZ_JAUTBL010000001.1"/>
</dbReference>
<keyword evidence="2" id="KW-1185">Reference proteome</keyword>
<reference evidence="1 2" key="1">
    <citation type="submission" date="2023-07" db="EMBL/GenBank/DDBJ databases">
        <title>Functional and genomic diversity of the sorghum phyllosphere microbiome.</title>
        <authorList>
            <person name="Shade A."/>
        </authorList>
    </citation>
    <scope>NUCLEOTIDE SEQUENCE [LARGE SCALE GENOMIC DNA]</scope>
    <source>
        <strain evidence="1 2">SORGH_AS_1126</strain>
    </source>
</reference>
<protein>
    <submittedName>
        <fullName evidence="1">Uncharacterized protein</fullName>
    </submittedName>
</protein>